<dbReference type="GO" id="GO:0005524">
    <property type="term" value="F:ATP binding"/>
    <property type="evidence" value="ECO:0007669"/>
    <property type="project" value="UniProtKB-KW"/>
</dbReference>
<evidence type="ECO:0000313" key="10">
    <source>
        <dbReference type="EMBL" id="WNM56675.1"/>
    </source>
</evidence>
<dbReference type="InterPro" id="IPR052162">
    <property type="entry name" value="Sensor_kinase/Photoreceptor"/>
</dbReference>
<comment type="catalytic activity">
    <reaction evidence="1">
        <text>ATP + protein L-histidine = ADP + protein N-phospho-L-histidine.</text>
        <dbReference type="EC" id="2.7.13.3"/>
    </reaction>
</comment>
<feature type="domain" description="PAC" evidence="9">
    <location>
        <begin position="199"/>
        <end position="251"/>
    </location>
</feature>
<dbReference type="RefSeq" id="WP_312640314.1">
    <property type="nucleotide sequence ID" value="NZ_CP116967.1"/>
</dbReference>
<dbReference type="Pfam" id="PF00512">
    <property type="entry name" value="HisKA"/>
    <property type="match status" value="1"/>
</dbReference>
<reference evidence="10 11" key="1">
    <citation type="submission" date="2023-01" db="EMBL/GenBank/DDBJ databases">
        <title>Cultivation and genomic characterization of new, ubiquitous marine nitrite-oxidizing bacteria from the Nitrospirales.</title>
        <authorList>
            <person name="Mueller A.J."/>
            <person name="Daebeler A."/>
            <person name="Herbold C.W."/>
            <person name="Kirkegaard R.H."/>
            <person name="Daims H."/>
        </authorList>
    </citation>
    <scope>NUCLEOTIDE SEQUENCE [LARGE SCALE GENOMIC DNA]</scope>
    <source>
        <strain evidence="10 11">VA</strain>
    </source>
</reference>
<dbReference type="CDD" id="cd00130">
    <property type="entry name" value="PAS"/>
    <property type="match status" value="1"/>
</dbReference>
<feature type="transmembrane region" description="Helical" evidence="6">
    <location>
        <begin position="17"/>
        <end position="35"/>
    </location>
</feature>
<dbReference type="EMBL" id="CP116967">
    <property type="protein sequence ID" value="WNM56675.1"/>
    <property type="molecule type" value="Genomic_DNA"/>
</dbReference>
<dbReference type="InterPro" id="IPR035965">
    <property type="entry name" value="PAS-like_dom_sf"/>
</dbReference>
<dbReference type="AlphaFoldDB" id="A0AA96GB06"/>
<dbReference type="PRINTS" id="PR00344">
    <property type="entry name" value="BCTRLSENSOR"/>
</dbReference>
<dbReference type="CDD" id="cd00082">
    <property type="entry name" value="HisKA"/>
    <property type="match status" value="1"/>
</dbReference>
<accession>A0AA96GB06</accession>
<feature type="domain" description="PAS" evidence="8">
    <location>
        <begin position="126"/>
        <end position="195"/>
    </location>
</feature>
<dbReference type="InterPro" id="IPR013767">
    <property type="entry name" value="PAS_fold"/>
</dbReference>
<dbReference type="Pfam" id="PF02518">
    <property type="entry name" value="HATPase_c"/>
    <property type="match status" value="1"/>
</dbReference>
<dbReference type="SUPFAM" id="SSF47384">
    <property type="entry name" value="Homodimeric domain of signal transducing histidine kinase"/>
    <property type="match status" value="1"/>
</dbReference>
<evidence type="ECO:0000256" key="2">
    <source>
        <dbReference type="ARBA" id="ARBA00012438"/>
    </source>
</evidence>
<keyword evidence="6" id="KW-0812">Transmembrane</keyword>
<dbReference type="InterPro" id="IPR036890">
    <property type="entry name" value="HATPase_C_sf"/>
</dbReference>
<keyword evidence="10" id="KW-0067">ATP-binding</keyword>
<evidence type="ECO:0000256" key="1">
    <source>
        <dbReference type="ARBA" id="ARBA00000085"/>
    </source>
</evidence>
<dbReference type="SMART" id="SM00387">
    <property type="entry name" value="HATPase_c"/>
    <property type="match status" value="1"/>
</dbReference>
<dbReference type="Gene3D" id="3.30.565.10">
    <property type="entry name" value="Histidine kinase-like ATPase, C-terminal domain"/>
    <property type="match status" value="1"/>
</dbReference>
<keyword evidence="3" id="KW-0597">Phosphoprotein</keyword>
<keyword evidence="10" id="KW-0547">Nucleotide-binding</keyword>
<evidence type="ECO:0000256" key="5">
    <source>
        <dbReference type="ARBA" id="ARBA00022777"/>
    </source>
</evidence>
<dbReference type="SUPFAM" id="SSF55874">
    <property type="entry name" value="ATPase domain of HSP90 chaperone/DNA topoisomerase II/histidine kinase"/>
    <property type="match status" value="1"/>
</dbReference>
<evidence type="ECO:0000256" key="4">
    <source>
        <dbReference type="ARBA" id="ARBA00022679"/>
    </source>
</evidence>
<dbReference type="InterPro" id="IPR000014">
    <property type="entry name" value="PAS"/>
</dbReference>
<dbReference type="InterPro" id="IPR003594">
    <property type="entry name" value="HATPase_dom"/>
</dbReference>
<dbReference type="Pfam" id="PF00989">
    <property type="entry name" value="PAS"/>
    <property type="match status" value="1"/>
</dbReference>
<dbReference type="Gene3D" id="1.10.287.130">
    <property type="match status" value="1"/>
</dbReference>
<dbReference type="SMART" id="SM00091">
    <property type="entry name" value="PAS"/>
    <property type="match status" value="1"/>
</dbReference>
<dbReference type="GO" id="GO:0006355">
    <property type="term" value="P:regulation of DNA-templated transcription"/>
    <property type="evidence" value="ECO:0007669"/>
    <property type="project" value="InterPro"/>
</dbReference>
<keyword evidence="6" id="KW-0472">Membrane</keyword>
<dbReference type="Gene3D" id="3.30.450.20">
    <property type="entry name" value="PAS domain"/>
    <property type="match status" value="1"/>
</dbReference>
<proteinExistence type="predicted"/>
<dbReference type="PROSITE" id="PS50113">
    <property type="entry name" value="PAC"/>
    <property type="match status" value="1"/>
</dbReference>
<dbReference type="KEGG" id="nall:PP769_11875"/>
<keyword evidence="5" id="KW-0418">Kinase</keyword>
<dbReference type="SMART" id="SM00388">
    <property type="entry name" value="HisKA"/>
    <property type="match status" value="1"/>
</dbReference>
<dbReference type="GO" id="GO:0000155">
    <property type="term" value="F:phosphorelay sensor kinase activity"/>
    <property type="evidence" value="ECO:0007669"/>
    <property type="project" value="InterPro"/>
</dbReference>
<dbReference type="SUPFAM" id="SSF55785">
    <property type="entry name" value="PYP-like sensor domain (PAS domain)"/>
    <property type="match status" value="1"/>
</dbReference>
<dbReference type="InterPro" id="IPR000700">
    <property type="entry name" value="PAS-assoc_C"/>
</dbReference>
<evidence type="ECO:0000259" key="8">
    <source>
        <dbReference type="PROSITE" id="PS50112"/>
    </source>
</evidence>
<protein>
    <recommendedName>
        <fullName evidence="2">histidine kinase</fullName>
        <ecNumber evidence="2">2.7.13.3</ecNumber>
    </recommendedName>
</protein>
<dbReference type="PROSITE" id="PS50109">
    <property type="entry name" value="HIS_KIN"/>
    <property type="match status" value="1"/>
</dbReference>
<dbReference type="PROSITE" id="PS50112">
    <property type="entry name" value="PAS"/>
    <property type="match status" value="1"/>
</dbReference>
<evidence type="ECO:0000259" key="9">
    <source>
        <dbReference type="PROSITE" id="PS50113"/>
    </source>
</evidence>
<dbReference type="FunFam" id="3.30.565.10:FF:000006">
    <property type="entry name" value="Sensor histidine kinase WalK"/>
    <property type="match status" value="1"/>
</dbReference>
<dbReference type="PANTHER" id="PTHR43304:SF1">
    <property type="entry name" value="PAC DOMAIN-CONTAINING PROTEIN"/>
    <property type="match status" value="1"/>
</dbReference>
<feature type="transmembrane region" description="Helical" evidence="6">
    <location>
        <begin position="66"/>
        <end position="84"/>
    </location>
</feature>
<dbReference type="PANTHER" id="PTHR43304">
    <property type="entry name" value="PHYTOCHROME-LIKE PROTEIN CPH1"/>
    <property type="match status" value="1"/>
</dbReference>
<dbReference type="InterPro" id="IPR004358">
    <property type="entry name" value="Sig_transdc_His_kin-like_C"/>
</dbReference>
<evidence type="ECO:0000313" key="11">
    <source>
        <dbReference type="Proteomes" id="UP001302719"/>
    </source>
</evidence>
<evidence type="ECO:0000259" key="7">
    <source>
        <dbReference type="PROSITE" id="PS50109"/>
    </source>
</evidence>
<sequence>MMTVQDRVKSGSHAKKLDIILLVAISVLIGGIFVVDLYTKTGVAVGMLYVSAILLTSYLPHAKSPFIVAGVCTVLAIIGVIYSPGVNVVYSGSTIAGNAVTNRLLSLFMIWATALLTYQYRQGMEVRLRLASIVESTPDAIIGQTLRGQVTSWNNGAEQMFGYSSQESIGQYMPFLFPPDRIAEEKEILEQLQRGKPIQNFETIRRRKDGLDIPVSLTISPIIDRWGNAIGASKIARDISQQKRLENLLAIQNLTLANHAASLKQSNEDLEQFAYIASHDLQEPLRTIHGFTQLLAERYKGQLDKQGQEFIGFVTDGANRMQTLIQDLLKYSRIQAQELKSEPVHAEGVLNEILEYLRMAIEDKQASITHDPLPTIQTDRSHFHHLLQNLITNAIKFHGPTPPHIHVSAQERSDGWVFSVQDNGIGVGSEYFERIFLPFKRLHTREEYQGTGIGLAICKKIVERRGGRIWVDSEVGKGSKFSFTLPK</sequence>
<dbReference type="InterPro" id="IPR005467">
    <property type="entry name" value="His_kinase_dom"/>
</dbReference>
<gene>
    <name evidence="10" type="ORF">PP769_11875</name>
</gene>
<dbReference type="EC" id="2.7.13.3" evidence="2"/>
<dbReference type="InterPro" id="IPR036097">
    <property type="entry name" value="HisK_dim/P_sf"/>
</dbReference>
<feature type="domain" description="Histidine kinase" evidence="7">
    <location>
        <begin position="276"/>
        <end position="487"/>
    </location>
</feature>
<organism evidence="10 11">
    <name type="scientific">Candidatus Nitrospira allomarina</name>
    <dbReference type="NCBI Taxonomy" id="3020900"/>
    <lineage>
        <taxon>Bacteria</taxon>
        <taxon>Pseudomonadati</taxon>
        <taxon>Nitrospirota</taxon>
        <taxon>Nitrospiria</taxon>
        <taxon>Nitrospirales</taxon>
        <taxon>Nitrospiraceae</taxon>
        <taxon>Nitrospira</taxon>
    </lineage>
</organism>
<keyword evidence="6" id="KW-1133">Transmembrane helix</keyword>
<evidence type="ECO:0000256" key="3">
    <source>
        <dbReference type="ARBA" id="ARBA00022553"/>
    </source>
</evidence>
<evidence type="ECO:0000256" key="6">
    <source>
        <dbReference type="SAM" id="Phobius"/>
    </source>
</evidence>
<name>A0AA96GB06_9BACT</name>
<dbReference type="NCBIfam" id="TIGR00229">
    <property type="entry name" value="sensory_box"/>
    <property type="match status" value="1"/>
</dbReference>
<feature type="transmembrane region" description="Helical" evidence="6">
    <location>
        <begin position="104"/>
        <end position="120"/>
    </location>
</feature>
<keyword evidence="4" id="KW-0808">Transferase</keyword>
<dbReference type="Proteomes" id="UP001302719">
    <property type="component" value="Chromosome"/>
</dbReference>
<keyword evidence="11" id="KW-1185">Reference proteome</keyword>
<dbReference type="InterPro" id="IPR003661">
    <property type="entry name" value="HisK_dim/P_dom"/>
</dbReference>